<gene>
    <name evidence="1" type="ORF">M9H77_13436</name>
</gene>
<proteinExistence type="predicted"/>
<organism evidence="1 2">
    <name type="scientific">Catharanthus roseus</name>
    <name type="common">Madagascar periwinkle</name>
    <name type="synonym">Vinca rosea</name>
    <dbReference type="NCBI Taxonomy" id="4058"/>
    <lineage>
        <taxon>Eukaryota</taxon>
        <taxon>Viridiplantae</taxon>
        <taxon>Streptophyta</taxon>
        <taxon>Embryophyta</taxon>
        <taxon>Tracheophyta</taxon>
        <taxon>Spermatophyta</taxon>
        <taxon>Magnoliopsida</taxon>
        <taxon>eudicotyledons</taxon>
        <taxon>Gunneridae</taxon>
        <taxon>Pentapetalae</taxon>
        <taxon>asterids</taxon>
        <taxon>lamiids</taxon>
        <taxon>Gentianales</taxon>
        <taxon>Apocynaceae</taxon>
        <taxon>Rauvolfioideae</taxon>
        <taxon>Vinceae</taxon>
        <taxon>Catharanthinae</taxon>
        <taxon>Catharanthus</taxon>
    </lineage>
</organism>
<sequence>MGVRLFGNQALVRCLIGFDYEMSELGSDDLVLGSGLCQWSLTVALHGLLNSGVETALTCLDSLKLSSCTRNPRVKHDKPLKSWSWSFGPIFPGRTRIYVLVVLIFWGL</sequence>
<comment type="caution">
    <text evidence="1">The sequence shown here is derived from an EMBL/GenBank/DDBJ whole genome shotgun (WGS) entry which is preliminary data.</text>
</comment>
<reference evidence="2" key="1">
    <citation type="journal article" date="2023" name="Nat. Plants">
        <title>Single-cell RNA sequencing provides a high-resolution roadmap for understanding the multicellular compartmentation of specialized metabolism.</title>
        <authorList>
            <person name="Sun S."/>
            <person name="Shen X."/>
            <person name="Li Y."/>
            <person name="Li Y."/>
            <person name="Wang S."/>
            <person name="Li R."/>
            <person name="Zhang H."/>
            <person name="Shen G."/>
            <person name="Guo B."/>
            <person name="Wei J."/>
            <person name="Xu J."/>
            <person name="St-Pierre B."/>
            <person name="Chen S."/>
            <person name="Sun C."/>
        </authorList>
    </citation>
    <scope>NUCLEOTIDE SEQUENCE [LARGE SCALE GENOMIC DNA]</scope>
</reference>
<dbReference type="EMBL" id="CM044703">
    <property type="protein sequence ID" value="KAI5673072.1"/>
    <property type="molecule type" value="Genomic_DNA"/>
</dbReference>
<evidence type="ECO:0000313" key="2">
    <source>
        <dbReference type="Proteomes" id="UP001060085"/>
    </source>
</evidence>
<keyword evidence="2" id="KW-1185">Reference proteome</keyword>
<accession>A0ACC0BK54</accession>
<protein>
    <submittedName>
        <fullName evidence="1">Uncharacterized protein</fullName>
    </submittedName>
</protein>
<name>A0ACC0BK54_CATRO</name>
<dbReference type="Proteomes" id="UP001060085">
    <property type="component" value="Linkage Group LG03"/>
</dbReference>
<evidence type="ECO:0000313" key="1">
    <source>
        <dbReference type="EMBL" id="KAI5673072.1"/>
    </source>
</evidence>